<keyword evidence="1" id="KW-0677">Repeat</keyword>
<sequence length="1267" mass="135814">MSDLKALYEAAGGHSGLGYTKLVREATASGFTVNKSSFTAWMNTSPLKAYPPTDQPHVEYVMRKLIPDLQTRADRRSPGHVPVSEAVWAARLAAAQRVSQSGKGGRGPRVGAASKGHLLRGASQTLLDVLPVDFVGREEELDDLERFVTAPHGSPNYLWWQAGPWAGKSALLSWFAARCLPAGIDIAYYFIVGRLGTDRRDGFVRTVSNQLAAAAEGKRRPPIDLQQPNLGPLYEAAARACAARHRRLILIVDGLDEDADAGSDSTGIAGLLPKDPPAGMRVIVAGRPHPRVPEKLASDHPLRDPAIVRPLADSPAARIIRDAALTELRTLLADPVGQHLLGLLVTAHGALTGADLAELAAISPLQVRDKLSGVTGRSLAPTRTDLLPLDVHTEAEAEAGSQTFVLAHQELHNTAYQKLGRPFRTACVTALHNWARQYGEDGWPHDTPNYLLTGYARLLHADADTKRLTALALDARRQLRLVEHAGADVALLHLDWAASASANSVSALGTAAALAASRDVLLPHVRPLPPAVAQTIARLGDAPRARALTSTAGRTVDKALNLAGVARAPQTTGDIHAPATAQEAAKWAQQALREASQFGDSVDEAEGAAGHAALALLEAALANDDGTHEGNTPRRQPAEYWAEPTTPARATREGRERQGLLKEGLALLRCTRGMGTARLETWAQAARLLAADHPERADELLNTLEEQAEDLTCDEPAETDSATCAIQLWHTAACAAPDRTDRLIDRILTHAQEVFTDAATLENVSTLSLAAHYAAPLRPGPAARLVSTACRHIEHVLGPDAAPLTPADAFHLEFGFQHTLALLTEALSDVGAPREQITHVRQLADPHLTAEPQDHTEQPSPSADEFPTEAIELAEEALRLAEAAPGSEAEQRLEQALALMPASIPGGGRSPIWLPDLAAALVRNDPAADTQPLTDLAQHPTDRARIHAALALAYSDTHQPALARRHAHQAAHAATHNPHWPHAAQALASTGEAQAAVRLIEQHTQPRGAAARAAWRTTDRAARIAVATELAPRTPEQAGDLLLPLLERLHATSRSTRSTGLLSSLAELLPAADHLPPAPRQLLETLLEQARDQVSRHSPHSWLPEDVLVQALLRLKAGEHPDLQLTWLTRDLASRGPEHFPTPALAVLHAALGDTHTALHVAKQPANPLLRALALTAVATHHAHLSIRHHPTTGPPRHIHYTRAIQHLAHTTTTLPPNHAASAQALHHALATPAWHHTIHPLHKLAPEALTAIRDITITHLHTPQAH</sequence>
<dbReference type="Proteomes" id="UP000829992">
    <property type="component" value="Chromosome"/>
</dbReference>
<protein>
    <recommendedName>
        <fullName evidence="2">Nephrocystin 3-like N-terminal domain-containing protein</fullName>
    </recommendedName>
</protein>
<evidence type="ECO:0000256" key="1">
    <source>
        <dbReference type="ARBA" id="ARBA00022737"/>
    </source>
</evidence>
<dbReference type="Pfam" id="PF24883">
    <property type="entry name" value="NPHP3_N"/>
    <property type="match status" value="1"/>
</dbReference>
<evidence type="ECO:0000313" key="3">
    <source>
        <dbReference type="EMBL" id="UQT54694.1"/>
    </source>
</evidence>
<feature type="domain" description="Nephrocystin 3-like N-terminal" evidence="2">
    <location>
        <begin position="153"/>
        <end position="262"/>
    </location>
</feature>
<dbReference type="EMBL" id="CP097289">
    <property type="protein sequence ID" value="UQT54694.1"/>
    <property type="molecule type" value="Genomic_DNA"/>
</dbReference>
<dbReference type="RefSeq" id="WP_249586185.1">
    <property type="nucleotide sequence ID" value="NZ_BAAAQL010000042.1"/>
</dbReference>
<evidence type="ECO:0000259" key="2">
    <source>
        <dbReference type="Pfam" id="PF24883"/>
    </source>
</evidence>
<reference evidence="3 4" key="1">
    <citation type="submission" date="2022-05" db="EMBL/GenBank/DDBJ databases">
        <authorList>
            <person name="Zhou X."/>
            <person name="Li K."/>
            <person name="Man Y."/>
        </authorList>
    </citation>
    <scope>NUCLEOTIDE SEQUENCE [LARGE SCALE GENOMIC DNA]</scope>
    <source>
        <strain evidence="3 4">MS405</strain>
    </source>
</reference>
<evidence type="ECO:0000313" key="4">
    <source>
        <dbReference type="Proteomes" id="UP000829992"/>
    </source>
</evidence>
<name>A0ABY4PN29_9ACTN</name>
<keyword evidence="4" id="KW-1185">Reference proteome</keyword>
<accession>A0ABY4PN29</accession>
<dbReference type="InterPro" id="IPR056884">
    <property type="entry name" value="NPHP3-like_N"/>
</dbReference>
<organism evidence="3 4">
    <name type="scientific">Streptomyces durmitorensis</name>
    <dbReference type="NCBI Taxonomy" id="319947"/>
    <lineage>
        <taxon>Bacteria</taxon>
        <taxon>Bacillati</taxon>
        <taxon>Actinomycetota</taxon>
        <taxon>Actinomycetes</taxon>
        <taxon>Kitasatosporales</taxon>
        <taxon>Streptomycetaceae</taxon>
        <taxon>Streptomyces</taxon>
    </lineage>
</organism>
<proteinExistence type="predicted"/>
<gene>
    <name evidence="3" type="ORF">M4V62_06075</name>
</gene>